<sequence>MAATTAGPQPSTTTPSNFPPRRTKSKLTKDQINKKIKADNIPITKTPVTKTLKLMDSYDAFLADKQIVPLFPRLLGK</sequence>
<name>A0AAW1XD37_RUBAR</name>
<dbReference type="EMBL" id="JBEDUW010000004">
    <property type="protein sequence ID" value="KAK9933647.1"/>
    <property type="molecule type" value="Genomic_DNA"/>
</dbReference>
<protein>
    <submittedName>
        <fullName evidence="2">Uncharacterized protein</fullName>
    </submittedName>
</protein>
<dbReference type="Gene3D" id="3.40.50.790">
    <property type="match status" value="1"/>
</dbReference>
<dbReference type="Proteomes" id="UP001457282">
    <property type="component" value="Unassembled WGS sequence"/>
</dbReference>
<dbReference type="AlphaFoldDB" id="A0AAW1XD37"/>
<feature type="region of interest" description="Disordered" evidence="1">
    <location>
        <begin position="1"/>
        <end position="33"/>
    </location>
</feature>
<accession>A0AAW1XD37</accession>
<reference evidence="2 3" key="1">
    <citation type="journal article" date="2023" name="G3 (Bethesda)">
        <title>A chromosome-length genome assembly and annotation of blackberry (Rubus argutus, cv. 'Hillquist').</title>
        <authorList>
            <person name="Bruna T."/>
            <person name="Aryal R."/>
            <person name="Dudchenko O."/>
            <person name="Sargent D.J."/>
            <person name="Mead D."/>
            <person name="Buti M."/>
            <person name="Cavallini A."/>
            <person name="Hytonen T."/>
            <person name="Andres J."/>
            <person name="Pham M."/>
            <person name="Weisz D."/>
            <person name="Mascagni F."/>
            <person name="Usai G."/>
            <person name="Natali L."/>
            <person name="Bassil N."/>
            <person name="Fernandez G.E."/>
            <person name="Lomsadze A."/>
            <person name="Armour M."/>
            <person name="Olukolu B."/>
            <person name="Poorten T."/>
            <person name="Britton C."/>
            <person name="Davik J."/>
            <person name="Ashrafi H."/>
            <person name="Aiden E.L."/>
            <person name="Borodovsky M."/>
            <person name="Worthington M."/>
        </authorList>
    </citation>
    <scope>NUCLEOTIDE SEQUENCE [LARGE SCALE GENOMIC DNA]</scope>
    <source>
        <strain evidence="2">PI 553951</strain>
    </source>
</reference>
<comment type="caution">
    <text evidence="2">The sequence shown here is derived from an EMBL/GenBank/DDBJ whole genome shotgun (WGS) entry which is preliminary data.</text>
</comment>
<gene>
    <name evidence="2" type="ORF">M0R45_020834</name>
</gene>
<evidence type="ECO:0000313" key="2">
    <source>
        <dbReference type="EMBL" id="KAK9933647.1"/>
    </source>
</evidence>
<evidence type="ECO:0000313" key="3">
    <source>
        <dbReference type="Proteomes" id="UP001457282"/>
    </source>
</evidence>
<feature type="compositionally biased region" description="Polar residues" evidence="1">
    <location>
        <begin position="1"/>
        <end position="16"/>
    </location>
</feature>
<keyword evidence="3" id="KW-1185">Reference proteome</keyword>
<proteinExistence type="predicted"/>
<organism evidence="2 3">
    <name type="scientific">Rubus argutus</name>
    <name type="common">Southern blackberry</name>
    <dbReference type="NCBI Taxonomy" id="59490"/>
    <lineage>
        <taxon>Eukaryota</taxon>
        <taxon>Viridiplantae</taxon>
        <taxon>Streptophyta</taxon>
        <taxon>Embryophyta</taxon>
        <taxon>Tracheophyta</taxon>
        <taxon>Spermatophyta</taxon>
        <taxon>Magnoliopsida</taxon>
        <taxon>eudicotyledons</taxon>
        <taxon>Gunneridae</taxon>
        <taxon>Pentapetalae</taxon>
        <taxon>rosids</taxon>
        <taxon>fabids</taxon>
        <taxon>Rosales</taxon>
        <taxon>Rosaceae</taxon>
        <taxon>Rosoideae</taxon>
        <taxon>Rosoideae incertae sedis</taxon>
        <taxon>Rubus</taxon>
    </lineage>
</organism>
<evidence type="ECO:0000256" key="1">
    <source>
        <dbReference type="SAM" id="MobiDB-lite"/>
    </source>
</evidence>
<dbReference type="InterPro" id="IPR016095">
    <property type="entry name" value="Ribosomal_uL1_3-a/b-sand"/>
</dbReference>